<proteinExistence type="predicted"/>
<dbReference type="AlphaFoldDB" id="A0A200Q0E2"/>
<evidence type="ECO:0000313" key="3">
    <source>
        <dbReference type="EMBL" id="OVA03875.1"/>
    </source>
</evidence>
<keyword evidence="1" id="KW-0732">Signal</keyword>
<dbReference type="InterPro" id="IPR012946">
    <property type="entry name" value="X8"/>
</dbReference>
<dbReference type="PANTHER" id="PTHR31044:SF52">
    <property type="entry name" value="OS01G0631500 PROTEIN"/>
    <property type="match status" value="1"/>
</dbReference>
<dbReference type="InParanoid" id="A0A200Q0E2"/>
<dbReference type="GO" id="GO:0009506">
    <property type="term" value="C:plasmodesma"/>
    <property type="evidence" value="ECO:0007669"/>
    <property type="project" value="UniProtKB-ARBA"/>
</dbReference>
<dbReference type="InterPro" id="IPR044788">
    <property type="entry name" value="X8_dom_prot"/>
</dbReference>
<dbReference type="OrthoDB" id="1928574at2759"/>
<organism evidence="3 4">
    <name type="scientific">Macleaya cordata</name>
    <name type="common">Five-seeded plume-poppy</name>
    <name type="synonym">Bocconia cordata</name>
    <dbReference type="NCBI Taxonomy" id="56857"/>
    <lineage>
        <taxon>Eukaryota</taxon>
        <taxon>Viridiplantae</taxon>
        <taxon>Streptophyta</taxon>
        <taxon>Embryophyta</taxon>
        <taxon>Tracheophyta</taxon>
        <taxon>Spermatophyta</taxon>
        <taxon>Magnoliopsida</taxon>
        <taxon>Ranunculales</taxon>
        <taxon>Papaveraceae</taxon>
        <taxon>Papaveroideae</taxon>
        <taxon>Macleaya</taxon>
    </lineage>
</organism>
<dbReference type="SMART" id="SM00768">
    <property type="entry name" value="X8"/>
    <property type="match status" value="1"/>
</dbReference>
<name>A0A200Q0E2_MACCD</name>
<sequence>MRSTMTELMIINYSSMMVLLMIILVLVNNNSNVGAAAEAALEDETTTWCIAKDEVSDAALQGVIDFVCDDSTTKVDCSPIRPGGYCYEPPTIHAHASFVMNRYYVTRGRYPWTCDFSGNGHIIPTDPSTYLHCGRAFHPPSIVFVRTP</sequence>
<evidence type="ECO:0000259" key="2">
    <source>
        <dbReference type="SMART" id="SM00768"/>
    </source>
</evidence>
<feature type="domain" description="X8" evidence="2">
    <location>
        <begin position="47"/>
        <end position="135"/>
    </location>
</feature>
<dbReference type="Pfam" id="PF07983">
    <property type="entry name" value="X8"/>
    <property type="match status" value="1"/>
</dbReference>
<evidence type="ECO:0000313" key="4">
    <source>
        <dbReference type="Proteomes" id="UP000195402"/>
    </source>
</evidence>
<dbReference type="EMBL" id="MVGT01003464">
    <property type="protein sequence ID" value="OVA03875.1"/>
    <property type="molecule type" value="Genomic_DNA"/>
</dbReference>
<dbReference type="STRING" id="56857.A0A200Q0E2"/>
<dbReference type="PANTHER" id="PTHR31044">
    <property type="entry name" value="BETA-1,3 GLUCANASE"/>
    <property type="match status" value="1"/>
</dbReference>
<dbReference type="FunCoup" id="A0A200Q0E2">
    <property type="interactions" value="24"/>
</dbReference>
<dbReference type="Proteomes" id="UP000195402">
    <property type="component" value="Unassembled WGS sequence"/>
</dbReference>
<evidence type="ECO:0000256" key="1">
    <source>
        <dbReference type="ARBA" id="ARBA00022729"/>
    </source>
</evidence>
<gene>
    <name evidence="3" type="ORF">BVC80_1321g19</name>
</gene>
<comment type="caution">
    <text evidence="3">The sequence shown here is derived from an EMBL/GenBank/DDBJ whole genome shotgun (WGS) entry which is preliminary data.</text>
</comment>
<reference evidence="3 4" key="1">
    <citation type="journal article" date="2017" name="Mol. Plant">
        <title>The Genome of Medicinal Plant Macleaya cordata Provides New Insights into Benzylisoquinoline Alkaloids Metabolism.</title>
        <authorList>
            <person name="Liu X."/>
            <person name="Liu Y."/>
            <person name="Huang P."/>
            <person name="Ma Y."/>
            <person name="Qing Z."/>
            <person name="Tang Q."/>
            <person name="Cao H."/>
            <person name="Cheng P."/>
            <person name="Zheng Y."/>
            <person name="Yuan Z."/>
            <person name="Zhou Y."/>
            <person name="Liu J."/>
            <person name="Tang Z."/>
            <person name="Zhuo Y."/>
            <person name="Zhang Y."/>
            <person name="Yu L."/>
            <person name="Huang J."/>
            <person name="Yang P."/>
            <person name="Peng Q."/>
            <person name="Zhang J."/>
            <person name="Jiang W."/>
            <person name="Zhang Z."/>
            <person name="Lin K."/>
            <person name="Ro D.K."/>
            <person name="Chen X."/>
            <person name="Xiong X."/>
            <person name="Shang Y."/>
            <person name="Huang S."/>
            <person name="Zeng J."/>
        </authorList>
    </citation>
    <scope>NUCLEOTIDE SEQUENCE [LARGE SCALE GENOMIC DNA]</scope>
    <source>
        <strain evidence="4">cv. BLH2017</strain>
        <tissue evidence="3">Root</tissue>
    </source>
</reference>
<dbReference type="OMA" id="GHWCIAN"/>
<accession>A0A200Q0E2</accession>
<keyword evidence="4" id="KW-1185">Reference proteome</keyword>
<protein>
    <submittedName>
        <fullName evidence="3">X8</fullName>
    </submittedName>
</protein>
<dbReference type="Gene3D" id="1.20.58.1040">
    <property type="match status" value="1"/>
</dbReference>